<dbReference type="PROSITE" id="PS50109">
    <property type="entry name" value="HIS_KIN"/>
    <property type="match status" value="1"/>
</dbReference>
<dbReference type="InterPro" id="IPR003660">
    <property type="entry name" value="HAMP_dom"/>
</dbReference>
<keyword evidence="4" id="KW-0597">Phosphoprotein</keyword>
<dbReference type="Pfam" id="PF02518">
    <property type="entry name" value="HATPase_c"/>
    <property type="match status" value="1"/>
</dbReference>
<keyword evidence="9" id="KW-0902">Two-component regulatory system</keyword>
<comment type="caution">
    <text evidence="14">The sequence shown here is derived from an EMBL/GenBank/DDBJ whole genome shotgun (WGS) entry which is preliminary data.</text>
</comment>
<keyword evidence="15" id="KW-1185">Reference proteome</keyword>
<evidence type="ECO:0000259" key="13">
    <source>
        <dbReference type="PROSITE" id="PS50885"/>
    </source>
</evidence>
<evidence type="ECO:0000256" key="3">
    <source>
        <dbReference type="ARBA" id="ARBA00012438"/>
    </source>
</evidence>
<evidence type="ECO:0000259" key="12">
    <source>
        <dbReference type="PROSITE" id="PS50109"/>
    </source>
</evidence>
<dbReference type="RefSeq" id="WP_106335228.1">
    <property type="nucleotide sequence ID" value="NZ_PVZS01000003.1"/>
</dbReference>
<sequence>MTRGSLKLRLLAAGAASVLLALTVAGLGLLLLFERHVERRIALELAADLRTLVSSVGRTEAGAIEVSAPPLDPRYNEPLSGRYWQIAPDPPGPVLRSRSLWDAVLDLPKDSLEDSQVHEHVIPGPGGQSLLVVERSVALPARLGGGRVRAAVALDRSEIHAAGRSFASDLAPSLALLAAALVLGGWIQVAVGLRPLDAVRSRLNAVRTGAGRRLGSDFPDEVRPLAAEVDHLLDAQEAALNRARGRAADLAHGFRTPLTVLAADAEELRARGETALAQEIADVTEGLRGHVERELARARAGAHAGSGKPQALAPVIERVVSVLRRTPTGRQLMWTVDAGDLSVCVDGQDLAEMLGNLAENAGKWAASRVRITARSDGGPVLLRVEDDGPGIPPPQAEAALMRGARLDQRQPGSGLGLSIVEDLAQAYGAELALRRSDLGGLNAEIRFPEPTAQLGS</sequence>
<dbReference type="InterPro" id="IPR003594">
    <property type="entry name" value="HATPase_dom"/>
</dbReference>
<feature type="domain" description="Histidine kinase" evidence="12">
    <location>
        <begin position="249"/>
        <end position="451"/>
    </location>
</feature>
<dbReference type="PROSITE" id="PS50885">
    <property type="entry name" value="HAMP"/>
    <property type="match status" value="1"/>
</dbReference>
<comment type="catalytic activity">
    <reaction evidence="1">
        <text>ATP + protein L-histidine = ADP + protein N-phospho-L-histidine.</text>
        <dbReference type="EC" id="2.7.13.3"/>
    </reaction>
</comment>
<name>A0A2T1HX87_9HYPH</name>
<evidence type="ECO:0000256" key="7">
    <source>
        <dbReference type="ARBA" id="ARBA00022777"/>
    </source>
</evidence>
<accession>A0A2T1HX87</accession>
<keyword evidence="8 11" id="KW-1133">Transmembrane helix</keyword>
<proteinExistence type="predicted"/>
<evidence type="ECO:0000256" key="6">
    <source>
        <dbReference type="ARBA" id="ARBA00022692"/>
    </source>
</evidence>
<comment type="subcellular location">
    <subcellularLocation>
        <location evidence="2">Membrane</location>
    </subcellularLocation>
</comment>
<evidence type="ECO:0000256" key="10">
    <source>
        <dbReference type="ARBA" id="ARBA00023136"/>
    </source>
</evidence>
<dbReference type="PRINTS" id="PR00344">
    <property type="entry name" value="BCTRLSENSOR"/>
</dbReference>
<keyword evidence="10 11" id="KW-0472">Membrane</keyword>
<dbReference type="EC" id="2.7.13.3" evidence="3"/>
<evidence type="ECO:0000256" key="2">
    <source>
        <dbReference type="ARBA" id="ARBA00004370"/>
    </source>
</evidence>
<dbReference type="GO" id="GO:0000155">
    <property type="term" value="F:phosphorelay sensor kinase activity"/>
    <property type="evidence" value="ECO:0007669"/>
    <property type="project" value="InterPro"/>
</dbReference>
<dbReference type="InterPro" id="IPR036097">
    <property type="entry name" value="HisK_dim/P_sf"/>
</dbReference>
<dbReference type="SUPFAM" id="SSF55874">
    <property type="entry name" value="ATPase domain of HSP90 chaperone/DNA topoisomerase II/histidine kinase"/>
    <property type="match status" value="1"/>
</dbReference>
<feature type="transmembrane region" description="Helical" evidence="11">
    <location>
        <begin position="12"/>
        <end position="33"/>
    </location>
</feature>
<evidence type="ECO:0000313" key="14">
    <source>
        <dbReference type="EMBL" id="PSC06313.1"/>
    </source>
</evidence>
<feature type="transmembrane region" description="Helical" evidence="11">
    <location>
        <begin position="174"/>
        <end position="193"/>
    </location>
</feature>
<dbReference type="PANTHER" id="PTHR45436:SF5">
    <property type="entry name" value="SENSOR HISTIDINE KINASE TRCS"/>
    <property type="match status" value="1"/>
</dbReference>
<dbReference type="PANTHER" id="PTHR45436">
    <property type="entry name" value="SENSOR HISTIDINE KINASE YKOH"/>
    <property type="match status" value="1"/>
</dbReference>
<dbReference type="Gene3D" id="3.30.565.10">
    <property type="entry name" value="Histidine kinase-like ATPase, C-terminal domain"/>
    <property type="match status" value="1"/>
</dbReference>
<dbReference type="OrthoDB" id="9809567at2"/>
<dbReference type="InterPro" id="IPR050428">
    <property type="entry name" value="TCS_sensor_his_kinase"/>
</dbReference>
<dbReference type="InterPro" id="IPR036890">
    <property type="entry name" value="HATPase_C_sf"/>
</dbReference>
<organism evidence="14 15">
    <name type="scientific">Alsobacter soli</name>
    <dbReference type="NCBI Taxonomy" id="2109933"/>
    <lineage>
        <taxon>Bacteria</taxon>
        <taxon>Pseudomonadati</taxon>
        <taxon>Pseudomonadota</taxon>
        <taxon>Alphaproteobacteria</taxon>
        <taxon>Hyphomicrobiales</taxon>
        <taxon>Alsobacteraceae</taxon>
        <taxon>Alsobacter</taxon>
    </lineage>
</organism>
<dbReference type="SUPFAM" id="SSF47384">
    <property type="entry name" value="Homodimeric domain of signal transducing histidine kinase"/>
    <property type="match status" value="1"/>
</dbReference>
<dbReference type="GO" id="GO:0005886">
    <property type="term" value="C:plasma membrane"/>
    <property type="evidence" value="ECO:0007669"/>
    <property type="project" value="TreeGrafter"/>
</dbReference>
<evidence type="ECO:0000313" key="15">
    <source>
        <dbReference type="Proteomes" id="UP000239772"/>
    </source>
</evidence>
<protein>
    <recommendedName>
        <fullName evidence="3">histidine kinase</fullName>
        <ecNumber evidence="3">2.7.13.3</ecNumber>
    </recommendedName>
</protein>
<evidence type="ECO:0000256" key="11">
    <source>
        <dbReference type="SAM" id="Phobius"/>
    </source>
</evidence>
<evidence type="ECO:0000256" key="5">
    <source>
        <dbReference type="ARBA" id="ARBA00022679"/>
    </source>
</evidence>
<feature type="domain" description="HAMP" evidence="13">
    <location>
        <begin position="190"/>
        <end position="241"/>
    </location>
</feature>
<dbReference type="EMBL" id="PVZS01000003">
    <property type="protein sequence ID" value="PSC06313.1"/>
    <property type="molecule type" value="Genomic_DNA"/>
</dbReference>
<dbReference type="SMART" id="SM00387">
    <property type="entry name" value="HATPase_c"/>
    <property type="match status" value="1"/>
</dbReference>
<keyword evidence="7 14" id="KW-0418">Kinase</keyword>
<dbReference type="InterPro" id="IPR005467">
    <property type="entry name" value="His_kinase_dom"/>
</dbReference>
<evidence type="ECO:0000256" key="4">
    <source>
        <dbReference type="ARBA" id="ARBA00022553"/>
    </source>
</evidence>
<keyword evidence="5" id="KW-0808">Transferase</keyword>
<evidence type="ECO:0000256" key="9">
    <source>
        <dbReference type="ARBA" id="ARBA00023012"/>
    </source>
</evidence>
<keyword evidence="6 11" id="KW-0812">Transmembrane</keyword>
<gene>
    <name evidence="14" type="ORF">SLNSH_03215</name>
</gene>
<dbReference type="InterPro" id="IPR004358">
    <property type="entry name" value="Sig_transdc_His_kin-like_C"/>
</dbReference>
<dbReference type="Gene3D" id="1.10.287.130">
    <property type="match status" value="1"/>
</dbReference>
<dbReference type="AlphaFoldDB" id="A0A2T1HX87"/>
<evidence type="ECO:0000256" key="1">
    <source>
        <dbReference type="ARBA" id="ARBA00000085"/>
    </source>
</evidence>
<reference evidence="15" key="1">
    <citation type="submission" date="2018-03" db="EMBL/GenBank/DDBJ databases">
        <authorList>
            <person name="Sun L."/>
            <person name="Liu H."/>
            <person name="Chen W."/>
            <person name="Huang K."/>
            <person name="Liu W."/>
            <person name="Gao X."/>
        </authorList>
    </citation>
    <scope>NUCLEOTIDE SEQUENCE [LARGE SCALE GENOMIC DNA]</scope>
    <source>
        <strain evidence="15">SH9</strain>
    </source>
</reference>
<evidence type="ECO:0000256" key="8">
    <source>
        <dbReference type="ARBA" id="ARBA00022989"/>
    </source>
</evidence>
<dbReference type="Proteomes" id="UP000239772">
    <property type="component" value="Unassembled WGS sequence"/>
</dbReference>